<keyword evidence="9 19" id="KW-0479">Metal-binding</keyword>
<evidence type="ECO:0000256" key="9">
    <source>
        <dbReference type="ARBA" id="ARBA00022723"/>
    </source>
</evidence>
<evidence type="ECO:0000256" key="6">
    <source>
        <dbReference type="ARBA" id="ARBA00022617"/>
    </source>
</evidence>
<dbReference type="InterPro" id="IPR009056">
    <property type="entry name" value="Cyt_c-like_dom"/>
</dbReference>
<evidence type="ECO:0000256" key="5">
    <source>
        <dbReference type="ARBA" id="ARBA00022448"/>
    </source>
</evidence>
<dbReference type="EC" id="7.1.1.9" evidence="4"/>
<dbReference type="PANTHER" id="PTHR22888">
    <property type="entry name" value="CYTOCHROME C OXIDASE, SUBUNIT II"/>
    <property type="match status" value="1"/>
</dbReference>
<reference evidence="23 24" key="1">
    <citation type="submission" date="2023-10" db="EMBL/GenBank/DDBJ databases">
        <title>Noviherbaspirillum sp. CPCC 100848 genome assembly.</title>
        <authorList>
            <person name="Li X.Y."/>
            <person name="Fang X.M."/>
        </authorList>
    </citation>
    <scope>NUCLEOTIDE SEQUENCE [LARGE SCALE GENOMIC DNA]</scope>
    <source>
        <strain evidence="23 24">CPCC 100848</strain>
    </source>
</reference>
<evidence type="ECO:0000256" key="14">
    <source>
        <dbReference type="ARBA" id="ARBA00023008"/>
    </source>
</evidence>
<dbReference type="InterPro" id="IPR002429">
    <property type="entry name" value="CcO_II-like_C"/>
</dbReference>
<evidence type="ECO:0000256" key="11">
    <source>
        <dbReference type="ARBA" id="ARBA00022982"/>
    </source>
</evidence>
<dbReference type="Pfam" id="PF00116">
    <property type="entry name" value="COX2"/>
    <property type="match status" value="1"/>
</dbReference>
<name>A0ABU6JHX3_9BURK</name>
<dbReference type="SUPFAM" id="SSF46626">
    <property type="entry name" value="Cytochrome c"/>
    <property type="match status" value="1"/>
</dbReference>
<evidence type="ECO:0000256" key="10">
    <source>
        <dbReference type="ARBA" id="ARBA00022967"/>
    </source>
</evidence>
<keyword evidence="11" id="KW-0249">Electron transport</keyword>
<dbReference type="InterPro" id="IPR036257">
    <property type="entry name" value="Cyt_c_oxidase_su2_TM_sf"/>
</dbReference>
<proteinExistence type="inferred from homology"/>
<keyword evidence="12 20" id="KW-1133">Transmembrane helix</keyword>
<feature type="transmembrane region" description="Helical" evidence="20">
    <location>
        <begin position="61"/>
        <end position="84"/>
    </location>
</feature>
<evidence type="ECO:0000256" key="16">
    <source>
        <dbReference type="ARBA" id="ARBA00024688"/>
    </source>
</evidence>
<dbReference type="PROSITE" id="PS00078">
    <property type="entry name" value="COX2"/>
    <property type="match status" value="1"/>
</dbReference>
<comment type="function">
    <text evidence="16">Subunits I and II form the functional core of the enzyme complex. Electrons originating in cytochrome c are transferred via heme a and Cu(A) to the binuclear center formed by heme a3 and Cu(B).</text>
</comment>
<dbReference type="EMBL" id="JAWIIV010000044">
    <property type="protein sequence ID" value="MEC4723120.1"/>
    <property type="molecule type" value="Genomic_DNA"/>
</dbReference>
<evidence type="ECO:0000256" key="7">
    <source>
        <dbReference type="ARBA" id="ARBA00022660"/>
    </source>
</evidence>
<accession>A0ABU6JHX3</accession>
<keyword evidence="10" id="KW-1278">Translocase</keyword>
<evidence type="ECO:0000259" key="22">
    <source>
        <dbReference type="PROSITE" id="PS51007"/>
    </source>
</evidence>
<evidence type="ECO:0000256" key="4">
    <source>
        <dbReference type="ARBA" id="ARBA00012949"/>
    </source>
</evidence>
<dbReference type="InterPro" id="IPR014222">
    <property type="entry name" value="Cyt_c_oxidase_su2"/>
</dbReference>
<evidence type="ECO:0000256" key="19">
    <source>
        <dbReference type="PROSITE-ProRule" id="PRU00433"/>
    </source>
</evidence>
<keyword evidence="5" id="KW-0813">Transport</keyword>
<evidence type="ECO:0000256" key="17">
    <source>
        <dbReference type="ARBA" id="ARBA00031399"/>
    </source>
</evidence>
<evidence type="ECO:0000256" key="18">
    <source>
        <dbReference type="ARBA" id="ARBA00047816"/>
    </source>
</evidence>
<dbReference type="PROSITE" id="PS50857">
    <property type="entry name" value="COX2_CUA"/>
    <property type="match status" value="1"/>
</dbReference>
<dbReference type="PANTHER" id="PTHR22888:SF9">
    <property type="entry name" value="CYTOCHROME C OXIDASE SUBUNIT 2"/>
    <property type="match status" value="1"/>
</dbReference>
<dbReference type="RefSeq" id="WP_326509743.1">
    <property type="nucleotide sequence ID" value="NZ_JAWIIV010000044.1"/>
</dbReference>
<comment type="subcellular location">
    <subcellularLocation>
        <location evidence="1">Membrane</location>
        <topology evidence="1">Multi-pass membrane protein</topology>
    </subcellularLocation>
    <subcellularLocation>
        <location evidence="2">Periplasm</location>
    </subcellularLocation>
</comment>
<dbReference type="Gene3D" id="1.10.287.90">
    <property type="match status" value="1"/>
</dbReference>
<dbReference type="Proteomes" id="UP001352263">
    <property type="component" value="Unassembled WGS sequence"/>
</dbReference>
<comment type="similarity">
    <text evidence="3">Belongs to the cytochrome c oxidase subunit 2 family.</text>
</comment>
<protein>
    <recommendedName>
        <fullName evidence="4">cytochrome-c oxidase</fullName>
        <ecNumber evidence="4">7.1.1.9</ecNumber>
    </recommendedName>
    <alternativeName>
        <fullName evidence="17">Cytochrome aa3 subunit 2</fullName>
    </alternativeName>
</protein>
<keyword evidence="13 19" id="KW-0408">Iron</keyword>
<evidence type="ECO:0000259" key="21">
    <source>
        <dbReference type="PROSITE" id="PS50857"/>
    </source>
</evidence>
<dbReference type="InterPro" id="IPR001505">
    <property type="entry name" value="Copper_CuA"/>
</dbReference>
<organism evidence="23 24">
    <name type="scientific">Noviherbaspirillum album</name>
    <dbReference type="NCBI Taxonomy" id="3080276"/>
    <lineage>
        <taxon>Bacteria</taxon>
        <taxon>Pseudomonadati</taxon>
        <taxon>Pseudomonadota</taxon>
        <taxon>Betaproteobacteria</taxon>
        <taxon>Burkholderiales</taxon>
        <taxon>Oxalobacteraceae</taxon>
        <taxon>Noviherbaspirillum</taxon>
    </lineage>
</organism>
<dbReference type="PROSITE" id="PS51007">
    <property type="entry name" value="CYTC"/>
    <property type="match status" value="1"/>
</dbReference>
<feature type="domain" description="Cytochrome c" evidence="22">
    <location>
        <begin position="256"/>
        <end position="347"/>
    </location>
</feature>
<keyword evidence="14" id="KW-0186">Copper</keyword>
<feature type="transmembrane region" description="Helical" evidence="20">
    <location>
        <begin position="96"/>
        <end position="119"/>
    </location>
</feature>
<dbReference type="InterPro" id="IPR008972">
    <property type="entry name" value="Cupredoxin"/>
</dbReference>
<comment type="catalytic activity">
    <reaction evidence="18">
        <text>4 Fe(II)-[cytochrome c] + O2 + 8 H(+)(in) = 4 Fe(III)-[cytochrome c] + 2 H2O + 4 H(+)(out)</text>
        <dbReference type="Rhea" id="RHEA:11436"/>
        <dbReference type="Rhea" id="RHEA-COMP:10350"/>
        <dbReference type="Rhea" id="RHEA-COMP:14399"/>
        <dbReference type="ChEBI" id="CHEBI:15377"/>
        <dbReference type="ChEBI" id="CHEBI:15378"/>
        <dbReference type="ChEBI" id="CHEBI:15379"/>
        <dbReference type="ChEBI" id="CHEBI:29033"/>
        <dbReference type="ChEBI" id="CHEBI:29034"/>
        <dbReference type="EC" id="7.1.1.9"/>
    </reaction>
</comment>
<evidence type="ECO:0000256" key="12">
    <source>
        <dbReference type="ARBA" id="ARBA00022989"/>
    </source>
</evidence>
<evidence type="ECO:0000256" key="3">
    <source>
        <dbReference type="ARBA" id="ARBA00007866"/>
    </source>
</evidence>
<keyword evidence="7" id="KW-0679">Respiratory chain</keyword>
<evidence type="ECO:0000256" key="15">
    <source>
        <dbReference type="ARBA" id="ARBA00023136"/>
    </source>
</evidence>
<sequence>MRKNDLQDANPMTNRLSAMKPGVLARGMHCIVPAWFLCGCGGVQSVLDPRGPQAGAIASIAWVMFLGAAAVLLLVTALALYAFYGPRSRERRSNDNAWILAGGIALPVLTLSALLAYGVHSMASMREAAPSDERIEIIAHRWWWEVQYFDENGLVAVTANEVRIPVATPVAVDLRSRDVIHSFWVPNLAGKMDAIPGRTNRLILHASAPGLFRGQCAEYCGAQHARMGLHVIAQTPAAHAEWLASQREPARMPSDEIAVRGQRLFGNHCAACHTVRGNGAAQRSGPDLTHLASRRFIAGGTLENNRANLLNFITESQSLKAGSGMPSFAHLEQDALHAIVQYLGGLQ</sequence>
<dbReference type="CDD" id="cd04213">
    <property type="entry name" value="CuRO_CcO_Caa3_II"/>
    <property type="match status" value="1"/>
</dbReference>
<evidence type="ECO:0000256" key="2">
    <source>
        <dbReference type="ARBA" id="ARBA00004418"/>
    </source>
</evidence>
<evidence type="ECO:0000313" key="24">
    <source>
        <dbReference type="Proteomes" id="UP001352263"/>
    </source>
</evidence>
<evidence type="ECO:0000256" key="13">
    <source>
        <dbReference type="ARBA" id="ARBA00023004"/>
    </source>
</evidence>
<gene>
    <name evidence="23" type="primary">coxB</name>
    <name evidence="23" type="ORF">RY831_28580</name>
</gene>
<dbReference type="InterPro" id="IPR045187">
    <property type="entry name" value="CcO_II"/>
</dbReference>
<dbReference type="InterPro" id="IPR036909">
    <property type="entry name" value="Cyt_c-like_dom_sf"/>
</dbReference>
<dbReference type="InterPro" id="IPR034236">
    <property type="entry name" value="CuRO_CcO_Caa3_II"/>
</dbReference>
<evidence type="ECO:0000256" key="1">
    <source>
        <dbReference type="ARBA" id="ARBA00004141"/>
    </source>
</evidence>
<evidence type="ECO:0000313" key="23">
    <source>
        <dbReference type="EMBL" id="MEC4723120.1"/>
    </source>
</evidence>
<evidence type="ECO:0000256" key="20">
    <source>
        <dbReference type="SAM" id="Phobius"/>
    </source>
</evidence>
<dbReference type="Pfam" id="PF00034">
    <property type="entry name" value="Cytochrom_C"/>
    <property type="match status" value="1"/>
</dbReference>
<keyword evidence="15 20" id="KW-0472">Membrane</keyword>
<dbReference type="SUPFAM" id="SSF49503">
    <property type="entry name" value="Cupredoxins"/>
    <property type="match status" value="1"/>
</dbReference>
<dbReference type="Gene3D" id="2.60.40.420">
    <property type="entry name" value="Cupredoxins - blue copper proteins"/>
    <property type="match status" value="1"/>
</dbReference>
<keyword evidence="6 19" id="KW-0349">Heme</keyword>
<keyword evidence="24" id="KW-1185">Reference proteome</keyword>
<dbReference type="NCBIfam" id="TIGR02866">
    <property type="entry name" value="CoxB"/>
    <property type="match status" value="1"/>
</dbReference>
<comment type="caution">
    <text evidence="23">The sequence shown here is derived from an EMBL/GenBank/DDBJ whole genome shotgun (WGS) entry which is preliminary data.</text>
</comment>
<feature type="domain" description="Cytochrome oxidase subunit II copper A binding" evidence="21">
    <location>
        <begin position="130"/>
        <end position="245"/>
    </location>
</feature>
<keyword evidence="8 20" id="KW-0812">Transmembrane</keyword>
<evidence type="ECO:0000256" key="8">
    <source>
        <dbReference type="ARBA" id="ARBA00022692"/>
    </source>
</evidence>